<reference evidence="1 2" key="1">
    <citation type="submission" date="2019-09" db="EMBL/GenBank/DDBJ databases">
        <title>Genome sequence of Rhodovastum atsumiense, a diverse member of the Acetobacteraceae family of non-sulfur purple photosynthetic bacteria.</title>
        <authorList>
            <person name="Meyer T."/>
            <person name="Kyndt J."/>
        </authorList>
    </citation>
    <scope>NUCLEOTIDE SEQUENCE [LARGE SCALE GENOMIC DNA]</scope>
    <source>
        <strain evidence="1 2">DSM 21279</strain>
    </source>
</reference>
<dbReference type="RefSeq" id="WP_150043475.1">
    <property type="nucleotide sequence ID" value="NZ_OW485601.1"/>
</dbReference>
<keyword evidence="1" id="KW-0456">Lyase</keyword>
<dbReference type="GO" id="GO:0004300">
    <property type="term" value="F:enoyl-CoA hydratase activity"/>
    <property type="evidence" value="ECO:0007669"/>
    <property type="project" value="UniProtKB-EC"/>
</dbReference>
<evidence type="ECO:0000313" key="2">
    <source>
        <dbReference type="Proteomes" id="UP000325255"/>
    </source>
</evidence>
<dbReference type="EC" id="4.2.1.17" evidence="1"/>
<dbReference type="InterPro" id="IPR001753">
    <property type="entry name" value="Enoyl-CoA_hydra/iso"/>
</dbReference>
<dbReference type="PANTHER" id="PTHR11941:SF54">
    <property type="entry name" value="ENOYL-COA HYDRATASE, MITOCHONDRIAL"/>
    <property type="match status" value="1"/>
</dbReference>
<dbReference type="AlphaFoldDB" id="A0A5M6IPX7"/>
<dbReference type="OrthoDB" id="7225138at2"/>
<dbReference type="CDD" id="cd06558">
    <property type="entry name" value="crotonase-like"/>
    <property type="match status" value="1"/>
</dbReference>
<proteinExistence type="predicted"/>
<organism evidence="1 2">
    <name type="scientific">Rhodovastum atsumiense</name>
    <dbReference type="NCBI Taxonomy" id="504468"/>
    <lineage>
        <taxon>Bacteria</taxon>
        <taxon>Pseudomonadati</taxon>
        <taxon>Pseudomonadota</taxon>
        <taxon>Alphaproteobacteria</taxon>
        <taxon>Acetobacterales</taxon>
        <taxon>Acetobacteraceae</taxon>
        <taxon>Rhodovastum</taxon>
    </lineage>
</organism>
<evidence type="ECO:0000313" key="1">
    <source>
        <dbReference type="EMBL" id="KAA5609535.1"/>
    </source>
</evidence>
<dbReference type="Gene3D" id="3.90.226.10">
    <property type="entry name" value="2-enoyl-CoA Hydratase, Chain A, domain 1"/>
    <property type="match status" value="1"/>
</dbReference>
<name>A0A5M6IPX7_9PROT</name>
<dbReference type="Pfam" id="PF00378">
    <property type="entry name" value="ECH_1"/>
    <property type="match status" value="1"/>
</dbReference>
<dbReference type="InterPro" id="IPR029045">
    <property type="entry name" value="ClpP/crotonase-like_dom_sf"/>
</dbReference>
<accession>A0A5M6IPX7</accession>
<sequence>MRDHVEGRILAETVDGVGLITFARPAKHNAMTIGMWDGLAQILDDFARDDGVRVVVLTGAGPTAFVAGADPDPDLLHGEAMRLAACAWARLAGFPRPTIARIRGACLDAGLGIALHCDLRIAAIDSDFGFPGPAAELAEDGAMIRQLVSVVGPAHARMLLTTGQRIAAAEAQRIGLVNRVVADEDLSDTVVDLARSIADRCPQAMAALKRAVTEALQGPAASRAAFPASAATL</sequence>
<dbReference type="EMBL" id="VWPK01000048">
    <property type="protein sequence ID" value="KAA5609535.1"/>
    <property type="molecule type" value="Genomic_DNA"/>
</dbReference>
<dbReference type="Proteomes" id="UP000325255">
    <property type="component" value="Unassembled WGS sequence"/>
</dbReference>
<dbReference type="PANTHER" id="PTHR11941">
    <property type="entry name" value="ENOYL-COA HYDRATASE-RELATED"/>
    <property type="match status" value="1"/>
</dbReference>
<protein>
    <submittedName>
        <fullName evidence="1">Enoyl-CoA hydratase</fullName>
        <ecNumber evidence="1">4.2.1.17</ecNumber>
    </submittedName>
</protein>
<dbReference type="SUPFAM" id="SSF52096">
    <property type="entry name" value="ClpP/crotonase"/>
    <property type="match status" value="1"/>
</dbReference>
<comment type="caution">
    <text evidence="1">The sequence shown here is derived from an EMBL/GenBank/DDBJ whole genome shotgun (WGS) entry which is preliminary data.</text>
</comment>
<gene>
    <name evidence="1" type="ORF">F1189_23670</name>
</gene>
<dbReference type="GO" id="GO:0006635">
    <property type="term" value="P:fatty acid beta-oxidation"/>
    <property type="evidence" value="ECO:0007669"/>
    <property type="project" value="TreeGrafter"/>
</dbReference>
<keyword evidence="2" id="KW-1185">Reference proteome</keyword>